<proteinExistence type="predicted"/>
<accession>A0A0P1MSP5</accession>
<keyword evidence="1" id="KW-1133">Transmembrane helix</keyword>
<reference evidence="3 4" key="2">
    <citation type="submission" date="2015-11" db="EMBL/GenBank/DDBJ databases">
        <authorList>
            <person name="Zhang Y."/>
            <person name="Guo Z."/>
        </authorList>
    </citation>
    <scope>NUCLEOTIDE SEQUENCE [LARGE SCALE GENOMIC DNA]</scope>
    <source>
        <strain evidence="3">JGI-4</strain>
    </source>
</reference>
<sequence>MREKKPVPLIQLLYDDIFLMLLLGLIVPALTYTIWGLIEIISKKVLP</sequence>
<accession>A0A0P1LZA6</accession>
<evidence type="ECO:0000313" key="3">
    <source>
        <dbReference type="EMBL" id="CUU09320.1"/>
    </source>
</evidence>
<dbReference type="Proteomes" id="UP000182200">
    <property type="component" value="Unassembled WGS sequence"/>
</dbReference>
<accession>A0A0S4NEK7</accession>
<dbReference type="AlphaFoldDB" id="A0A0P1MYF9"/>
<keyword evidence="1" id="KW-0472">Membrane</keyword>
<accession>A0A0P1MCT9</accession>
<dbReference type="EMBL" id="CZVI01000012">
    <property type="protein sequence ID" value="CUS87329.1"/>
    <property type="molecule type" value="Genomic_DNA"/>
</dbReference>
<evidence type="ECO:0000313" key="5">
    <source>
        <dbReference type="Proteomes" id="UP000182200"/>
    </source>
</evidence>
<keyword evidence="1" id="KW-0812">Transmembrane</keyword>
<evidence type="ECO:0000313" key="2">
    <source>
        <dbReference type="EMBL" id="CUS87329.1"/>
    </source>
</evidence>
<dbReference type="RefSeq" id="WP_176693888.1">
    <property type="nucleotide sequence ID" value="NZ_CZVI01000012.1"/>
</dbReference>
<accession>A0A0P1LU00</accession>
<accession>A0A0P1LBR1</accession>
<evidence type="ECO:0000313" key="4">
    <source>
        <dbReference type="Proteomes" id="UP000182011"/>
    </source>
</evidence>
<evidence type="ECO:0000256" key="1">
    <source>
        <dbReference type="SAM" id="Phobius"/>
    </source>
</evidence>
<accession>A0A0P1MYF9</accession>
<dbReference type="Proteomes" id="UP000182011">
    <property type="component" value="Unassembled WGS sequence"/>
</dbReference>
<dbReference type="STRING" id="1633631.GCA_001442925_02325"/>
<gene>
    <name evidence="3" type="ORF">JGI4_02337</name>
    <name evidence="2" type="ORF">JGI8_01097</name>
</gene>
<accession>A0A0P1LZD1</accession>
<organism evidence="3 4">
    <name type="scientific">Candidatus Kryptonium thompsonii</name>
    <dbReference type="NCBI Taxonomy" id="1633631"/>
    <lineage>
        <taxon>Bacteria</taxon>
        <taxon>Pseudomonadati</taxon>
        <taxon>Candidatus Kryptoniota</taxon>
        <taxon>Candidatus Kryptonium</taxon>
    </lineage>
</organism>
<reference evidence="2 5" key="1">
    <citation type="submission" date="2015-11" db="EMBL/GenBank/DDBJ databases">
        <authorList>
            <person name="Varghese N."/>
        </authorList>
    </citation>
    <scope>NUCLEOTIDE SEQUENCE [LARGE SCALE GENOMIC DNA]</scope>
    <source>
        <strain evidence="2 5">JGI-8</strain>
    </source>
</reference>
<dbReference type="EMBL" id="FAOP01000016">
    <property type="protein sequence ID" value="CUU09320.1"/>
    <property type="molecule type" value="Genomic_DNA"/>
</dbReference>
<accession>A0A0P1LM94</accession>
<protein>
    <submittedName>
        <fullName evidence="3">Uncharacterized protein</fullName>
    </submittedName>
</protein>
<feature type="transmembrane region" description="Helical" evidence="1">
    <location>
        <begin position="12"/>
        <end position="38"/>
    </location>
</feature>
<keyword evidence="5" id="KW-1185">Reference proteome</keyword>
<accession>A0A0P1LYT9</accession>
<name>A0A0P1MYF9_9BACT</name>